<sequence>FAEKLEAYGIAEWAEFYIRYKVLKKFLKRHRNTPRQKARVAVKSGFSGTHPSRTTAARSFFKLLNRQPENPPLAENLPNVSSFPCADDSLVVPLLAEEARQDVPMTAADRTAADSSAALILDEFLHMLDDEIQKVEDHFMSQKQLVLERLMGVESEIRMHTEDGPVSEVNNLPSSPSIKKISSTHRQSLQKALVLIWKDIDNLDAFVNMNIMAVYKILKKRDKLLNIDSLSVDLASRKEYLAHLTLPPEIENKILDLFQNVSDDHSALSGNMKNFHALFQKDILQRNRVNSSWISFFLGAILVCIIDIGIIAWIPTSNPTFALDDILTILPIYRFVLMIVLFLWGVGAAMSFMDTYGVNY</sequence>
<comment type="caution">
    <text evidence="3">The sequence shown here is derived from an EMBL/GenBank/DDBJ whole genome shotgun (WGS) entry which is preliminary data.</text>
</comment>
<keyword evidence="4" id="KW-1185">Reference proteome</keyword>
<evidence type="ECO:0000256" key="1">
    <source>
        <dbReference type="SAM" id="Phobius"/>
    </source>
</evidence>
<keyword evidence="1" id="KW-0472">Membrane</keyword>
<feature type="non-terminal residue" evidence="3">
    <location>
        <position position="1"/>
    </location>
</feature>
<name>A0ABQ7J861_9APIC</name>
<dbReference type="PANTHER" id="PTHR10783">
    <property type="entry name" value="XENOTROPIC AND POLYTROPIC RETROVIRUS RECEPTOR 1-RELATED"/>
    <property type="match status" value="1"/>
</dbReference>
<accession>A0ABQ7J861</accession>
<evidence type="ECO:0000313" key="4">
    <source>
        <dbReference type="Proteomes" id="UP000823046"/>
    </source>
</evidence>
<feature type="domain" description="SPX" evidence="2">
    <location>
        <begin position="1"/>
        <end position="235"/>
    </location>
</feature>
<dbReference type="Pfam" id="PF03105">
    <property type="entry name" value="SPX"/>
    <property type="match status" value="2"/>
</dbReference>
<dbReference type="InterPro" id="IPR004331">
    <property type="entry name" value="SPX_dom"/>
</dbReference>
<dbReference type="EMBL" id="JADAQX010000460">
    <property type="protein sequence ID" value="KAF8820155.1"/>
    <property type="molecule type" value="Genomic_DNA"/>
</dbReference>
<evidence type="ECO:0000259" key="2">
    <source>
        <dbReference type="PROSITE" id="PS51382"/>
    </source>
</evidence>
<protein>
    <recommendedName>
        <fullName evidence="2">SPX domain-containing protein</fullName>
    </recommendedName>
</protein>
<proteinExistence type="predicted"/>
<reference evidence="3 4" key="1">
    <citation type="journal article" date="2020" name="bioRxiv">
        <title>Metabolic contributions of an alphaproteobacterial endosymbiont in the apicomplexan Cardiosporidium cionae.</title>
        <authorList>
            <person name="Hunter E.S."/>
            <person name="Paight C.J."/>
            <person name="Lane C.E."/>
        </authorList>
    </citation>
    <scope>NUCLEOTIDE SEQUENCE [LARGE SCALE GENOMIC DNA]</scope>
    <source>
        <strain evidence="3">ESH_2018</strain>
    </source>
</reference>
<keyword evidence="1" id="KW-1133">Transmembrane helix</keyword>
<keyword evidence="1" id="KW-0812">Transmembrane</keyword>
<gene>
    <name evidence="3" type="ORF">IE077_003492</name>
</gene>
<evidence type="ECO:0000313" key="3">
    <source>
        <dbReference type="EMBL" id="KAF8820155.1"/>
    </source>
</evidence>
<dbReference type="PROSITE" id="PS51382">
    <property type="entry name" value="SPX"/>
    <property type="match status" value="1"/>
</dbReference>
<dbReference type="CDD" id="cd14447">
    <property type="entry name" value="SPX"/>
    <property type="match status" value="1"/>
</dbReference>
<organism evidence="3 4">
    <name type="scientific">Cardiosporidium cionae</name>
    <dbReference type="NCBI Taxonomy" id="476202"/>
    <lineage>
        <taxon>Eukaryota</taxon>
        <taxon>Sar</taxon>
        <taxon>Alveolata</taxon>
        <taxon>Apicomplexa</taxon>
        <taxon>Aconoidasida</taxon>
        <taxon>Nephromycida</taxon>
        <taxon>Cardiosporidium</taxon>
    </lineage>
</organism>
<feature type="non-terminal residue" evidence="3">
    <location>
        <position position="360"/>
    </location>
</feature>
<feature type="transmembrane region" description="Helical" evidence="1">
    <location>
        <begin position="293"/>
        <end position="314"/>
    </location>
</feature>
<dbReference type="PANTHER" id="PTHR10783:SF46">
    <property type="entry name" value="PROTEIN ERD1 HOMOLOG 2"/>
    <property type="match status" value="1"/>
</dbReference>
<dbReference type="Proteomes" id="UP000823046">
    <property type="component" value="Unassembled WGS sequence"/>
</dbReference>
<feature type="transmembrane region" description="Helical" evidence="1">
    <location>
        <begin position="335"/>
        <end position="353"/>
    </location>
</feature>